<feature type="transmembrane region" description="Helical" evidence="1">
    <location>
        <begin position="212"/>
        <end position="245"/>
    </location>
</feature>
<dbReference type="STRING" id="1618443.UV73_C0001G0187"/>
<proteinExistence type="predicted"/>
<sequence length="385" mass="44498">MPKKIYAGLLTGSFLVLILLSVYSYSQIDLNLTLSGNSAYQSFQNLMIVLGYFRRPVSALIFFLLTVCLFFMQKYWLFLTEKFPLSGRQLLLLLVVTGATGAIAYPAFSHDFFNYLFDARIVTKYHLNPYLYTALDFPDDLWTRFMHWTHRTYPYGPVWLMVSIAVSYLGRQIFVLTMAGFKLMFFLLYLGNTYLIGRISLSDGVKTARENMLYFALSPLVIIESLVSPHNESMMLFFLLIFFYYYFQKRIKGSLIFLSLSALVKYLTTVVIPLVLFPPKKIRESREKFLYLVLASVGIMIIYLISLREAYPWYFLTVIGIVSLIHQPQIRNLTAVLSWAVLLRYLPYLYSGTYTELTAKTADIFLLVPLVLASLYLVSKNLIKS</sequence>
<feature type="transmembrane region" description="Helical" evidence="1">
    <location>
        <begin position="289"/>
        <end position="305"/>
    </location>
</feature>
<dbReference type="Proteomes" id="UP000034894">
    <property type="component" value="Unassembled WGS sequence"/>
</dbReference>
<evidence type="ECO:0000313" key="2">
    <source>
        <dbReference type="EMBL" id="KKS98666.1"/>
    </source>
</evidence>
<comment type="caution">
    <text evidence="2">The sequence shown here is derived from an EMBL/GenBank/DDBJ whole genome shotgun (WGS) entry which is preliminary data.</text>
</comment>
<dbReference type="AlphaFoldDB" id="A0A0G1FUK6"/>
<name>A0A0G1FUK6_9BACT</name>
<evidence type="ECO:0000313" key="3">
    <source>
        <dbReference type="Proteomes" id="UP000034894"/>
    </source>
</evidence>
<keyword evidence="1" id="KW-0472">Membrane</keyword>
<protein>
    <submittedName>
        <fullName evidence="2">Uncharacterized protein</fullName>
    </submittedName>
</protein>
<feature type="transmembrane region" description="Helical" evidence="1">
    <location>
        <begin position="257"/>
        <end position="277"/>
    </location>
</feature>
<evidence type="ECO:0000256" key="1">
    <source>
        <dbReference type="SAM" id="Phobius"/>
    </source>
</evidence>
<feature type="transmembrane region" description="Helical" evidence="1">
    <location>
        <begin position="158"/>
        <end position="191"/>
    </location>
</feature>
<feature type="transmembrane region" description="Helical" evidence="1">
    <location>
        <begin position="362"/>
        <end position="379"/>
    </location>
</feature>
<gene>
    <name evidence="2" type="ORF">UV73_C0001G0187</name>
</gene>
<keyword evidence="1" id="KW-0812">Transmembrane</keyword>
<feature type="transmembrane region" description="Helical" evidence="1">
    <location>
        <begin position="90"/>
        <end position="108"/>
    </location>
</feature>
<feature type="transmembrane region" description="Helical" evidence="1">
    <location>
        <begin position="57"/>
        <end position="78"/>
    </location>
</feature>
<keyword evidence="1" id="KW-1133">Transmembrane helix</keyword>
<dbReference type="Pfam" id="PF26314">
    <property type="entry name" value="MptA_B_family"/>
    <property type="match status" value="1"/>
</dbReference>
<dbReference type="EMBL" id="LCFP01000001">
    <property type="protein sequence ID" value="KKS98666.1"/>
    <property type="molecule type" value="Genomic_DNA"/>
</dbReference>
<organism evidence="2 3">
    <name type="scientific">Candidatus Gottesmanbacteria bacterium GW2011_GWA2_43_14</name>
    <dbReference type="NCBI Taxonomy" id="1618443"/>
    <lineage>
        <taxon>Bacteria</taxon>
        <taxon>Candidatus Gottesmaniibacteriota</taxon>
    </lineage>
</organism>
<feature type="transmembrane region" description="Helical" evidence="1">
    <location>
        <begin position="311"/>
        <end position="326"/>
    </location>
</feature>
<accession>A0A0G1FUK6</accession>
<reference evidence="2 3" key="1">
    <citation type="journal article" date="2015" name="Nature">
        <title>rRNA introns, odd ribosomes, and small enigmatic genomes across a large radiation of phyla.</title>
        <authorList>
            <person name="Brown C.T."/>
            <person name="Hug L.A."/>
            <person name="Thomas B.C."/>
            <person name="Sharon I."/>
            <person name="Castelle C.J."/>
            <person name="Singh A."/>
            <person name="Wilkins M.J."/>
            <person name="Williams K.H."/>
            <person name="Banfield J.F."/>
        </authorList>
    </citation>
    <scope>NUCLEOTIDE SEQUENCE [LARGE SCALE GENOMIC DNA]</scope>
</reference>